<feature type="domain" description="G-protein coupled receptors family 1 profile" evidence="9">
    <location>
        <begin position="1"/>
        <end position="244"/>
    </location>
</feature>
<feature type="transmembrane region" description="Helical" evidence="8">
    <location>
        <begin position="79"/>
        <end position="100"/>
    </location>
</feature>
<dbReference type="SUPFAM" id="SSF81321">
    <property type="entry name" value="Family A G protein-coupled receptor-like"/>
    <property type="match status" value="1"/>
</dbReference>
<evidence type="ECO:0000313" key="10">
    <source>
        <dbReference type="EMBL" id="CAF0967444.1"/>
    </source>
</evidence>
<proteinExistence type="predicted"/>
<evidence type="ECO:0000313" key="13">
    <source>
        <dbReference type="EMBL" id="CAF2052324.1"/>
    </source>
</evidence>
<evidence type="ECO:0000259" key="9">
    <source>
        <dbReference type="PROSITE" id="PS50262"/>
    </source>
</evidence>
<keyword evidence="7" id="KW-0807">Transducer</keyword>
<dbReference type="Proteomes" id="UP000663824">
    <property type="component" value="Unassembled WGS sequence"/>
</dbReference>
<sequence length="289" mass="33154">MATASLIMLINLSFGIGTTLYLLKLRNPSPPSVTFSKVHTYIIQSISMMYRWCLVAASFDRYAITSTDLCLRSFARMNIARRTIAVIVVVWIVFPMHNLIYNTTNMNSNNFTYNTALLYYHSSFTVVAGCILPASIMIICAFLTYHNLVLKRKRRQNMVTPHAGNNSDVKLLERKRDRQVLLILIVQVVVFVITIIPLTVSHFYNAVALNIRNKSIERITIERFAAYWASLSVYLFPTLSFYLYTMTSSIFRNELKKLVRLILRCGCIRRNVRIAPAANHTQNRAATKH</sequence>
<feature type="transmembrane region" description="Helical" evidence="8">
    <location>
        <begin position="224"/>
        <end position="244"/>
    </location>
</feature>
<name>A0A814ECR2_9BILA</name>
<comment type="subcellular location">
    <subcellularLocation>
        <location evidence="1">Membrane</location>
        <topology evidence="1">Multi-pass membrane protein</topology>
    </subcellularLocation>
</comment>
<dbReference type="Pfam" id="PF00001">
    <property type="entry name" value="7tm_1"/>
    <property type="match status" value="1"/>
</dbReference>
<dbReference type="EMBL" id="CAJOBJ010005450">
    <property type="protein sequence ID" value="CAF4031865.1"/>
    <property type="molecule type" value="Genomic_DNA"/>
</dbReference>
<dbReference type="EMBL" id="CAJOBG010004139">
    <property type="protein sequence ID" value="CAF4096974.1"/>
    <property type="molecule type" value="Genomic_DNA"/>
</dbReference>
<evidence type="ECO:0000256" key="3">
    <source>
        <dbReference type="ARBA" id="ARBA00022989"/>
    </source>
</evidence>
<evidence type="ECO:0000256" key="2">
    <source>
        <dbReference type="ARBA" id="ARBA00022692"/>
    </source>
</evidence>
<keyword evidence="20" id="KW-1185">Reference proteome</keyword>
<reference evidence="10" key="1">
    <citation type="submission" date="2021-02" db="EMBL/GenBank/DDBJ databases">
        <authorList>
            <person name="Nowell W R."/>
        </authorList>
    </citation>
    <scope>NUCLEOTIDE SEQUENCE</scope>
</reference>
<feature type="transmembrane region" description="Helical" evidence="8">
    <location>
        <begin position="120"/>
        <end position="145"/>
    </location>
</feature>
<keyword evidence="2 8" id="KW-0812">Transmembrane</keyword>
<evidence type="ECO:0000313" key="16">
    <source>
        <dbReference type="EMBL" id="CAF4031865.1"/>
    </source>
</evidence>
<dbReference type="Proteomes" id="UP000663842">
    <property type="component" value="Unassembled WGS sequence"/>
</dbReference>
<comment type="caution">
    <text evidence="10">The sequence shown here is derived from an EMBL/GenBank/DDBJ whole genome shotgun (WGS) entry which is preliminary data.</text>
</comment>
<dbReference type="GO" id="GO:0004930">
    <property type="term" value="F:G protein-coupled receptor activity"/>
    <property type="evidence" value="ECO:0007669"/>
    <property type="project" value="UniProtKB-KW"/>
</dbReference>
<dbReference type="GO" id="GO:0016020">
    <property type="term" value="C:membrane"/>
    <property type="evidence" value="ECO:0007669"/>
    <property type="project" value="UniProtKB-SubCell"/>
</dbReference>
<dbReference type="EMBL" id="CAJNRF010001921">
    <property type="protein sequence ID" value="CAF2031064.1"/>
    <property type="molecule type" value="Genomic_DNA"/>
</dbReference>
<evidence type="ECO:0000256" key="5">
    <source>
        <dbReference type="ARBA" id="ARBA00023136"/>
    </source>
</evidence>
<dbReference type="Proteomes" id="UP000663887">
    <property type="component" value="Unassembled WGS sequence"/>
</dbReference>
<evidence type="ECO:0000256" key="1">
    <source>
        <dbReference type="ARBA" id="ARBA00004141"/>
    </source>
</evidence>
<dbReference type="Proteomes" id="UP000676336">
    <property type="component" value="Unassembled WGS sequence"/>
</dbReference>
<dbReference type="EMBL" id="CAJOBH010005534">
    <property type="protein sequence ID" value="CAF4027601.1"/>
    <property type="molecule type" value="Genomic_DNA"/>
</dbReference>
<evidence type="ECO:0000313" key="11">
    <source>
        <dbReference type="EMBL" id="CAF2007393.1"/>
    </source>
</evidence>
<dbReference type="Proteomes" id="UP000681967">
    <property type="component" value="Unassembled WGS sequence"/>
</dbReference>
<keyword evidence="6" id="KW-0675">Receptor</keyword>
<evidence type="ECO:0000256" key="8">
    <source>
        <dbReference type="SAM" id="Phobius"/>
    </source>
</evidence>
<dbReference type="EMBL" id="CAJNRG010000566">
    <property type="protein sequence ID" value="CAF2007393.1"/>
    <property type="molecule type" value="Genomic_DNA"/>
</dbReference>
<dbReference type="EMBL" id="CAJNRE010006044">
    <property type="protein sequence ID" value="CAF2052324.1"/>
    <property type="molecule type" value="Genomic_DNA"/>
</dbReference>
<dbReference type="InterPro" id="IPR000276">
    <property type="entry name" value="GPCR_Rhodpsn"/>
</dbReference>
<dbReference type="Proteomes" id="UP000681720">
    <property type="component" value="Unassembled WGS sequence"/>
</dbReference>
<evidence type="ECO:0000313" key="12">
    <source>
        <dbReference type="EMBL" id="CAF2031064.1"/>
    </source>
</evidence>
<evidence type="ECO:0000256" key="6">
    <source>
        <dbReference type="ARBA" id="ARBA00023170"/>
    </source>
</evidence>
<evidence type="ECO:0000256" key="7">
    <source>
        <dbReference type="ARBA" id="ARBA00023224"/>
    </source>
</evidence>
<evidence type="ECO:0000313" key="14">
    <source>
        <dbReference type="EMBL" id="CAF3779589.1"/>
    </source>
</evidence>
<dbReference type="EMBL" id="CAJOBF010000238">
    <property type="protein sequence ID" value="CAF3779589.1"/>
    <property type="molecule type" value="Genomic_DNA"/>
</dbReference>
<feature type="transmembrane region" description="Helical" evidence="8">
    <location>
        <begin position="39"/>
        <end position="59"/>
    </location>
</feature>
<evidence type="ECO:0000313" key="17">
    <source>
        <dbReference type="EMBL" id="CAF4076200.1"/>
    </source>
</evidence>
<dbReference type="PROSITE" id="PS50262">
    <property type="entry name" value="G_PROTEIN_RECEP_F1_2"/>
    <property type="match status" value="1"/>
</dbReference>
<dbReference type="EMBL" id="CAJOBI010007053">
    <property type="protein sequence ID" value="CAF4076200.1"/>
    <property type="molecule type" value="Genomic_DNA"/>
</dbReference>
<accession>A0A814ECR2</accession>
<evidence type="ECO:0000313" key="19">
    <source>
        <dbReference type="Proteomes" id="UP000663855"/>
    </source>
</evidence>
<dbReference type="EMBL" id="CAJNOV010000049">
    <property type="protein sequence ID" value="CAF0967444.1"/>
    <property type="molecule type" value="Genomic_DNA"/>
</dbReference>
<keyword evidence="5 8" id="KW-0472">Membrane</keyword>
<dbReference type="PANTHER" id="PTHR24243">
    <property type="entry name" value="G-PROTEIN COUPLED RECEPTOR"/>
    <property type="match status" value="1"/>
</dbReference>
<gene>
    <name evidence="15" type="ORF">BYL167_LOCUS15143</name>
    <name evidence="10" type="ORF">CJN711_LOCUS704</name>
    <name evidence="16" type="ORF">GIL414_LOCUS13440</name>
    <name evidence="13" type="ORF">MBJ925_LOCUS13253</name>
    <name evidence="18" type="ORF">OVN521_LOCUS20682</name>
    <name evidence="17" type="ORF">SMN809_LOCUS16037</name>
    <name evidence="14" type="ORF">UXM345_LOCUS3612</name>
    <name evidence="12" type="ORF">WKI299_LOCUS6590</name>
    <name evidence="11" type="ORF">XDN619_LOCUS3586</name>
</gene>
<dbReference type="InterPro" id="IPR017452">
    <property type="entry name" value="GPCR_Rhodpsn_7TM"/>
</dbReference>
<dbReference type="Proteomes" id="UP000663866">
    <property type="component" value="Unassembled WGS sequence"/>
</dbReference>
<dbReference type="Proteomes" id="UP000663855">
    <property type="component" value="Unassembled WGS sequence"/>
</dbReference>
<evidence type="ECO:0000313" key="20">
    <source>
        <dbReference type="Proteomes" id="UP000663866"/>
    </source>
</evidence>
<keyword evidence="4" id="KW-0297">G-protein coupled receptor</keyword>
<dbReference type="Gene3D" id="1.20.1070.10">
    <property type="entry name" value="Rhodopsin 7-helix transmembrane proteins"/>
    <property type="match status" value="1"/>
</dbReference>
<dbReference type="PANTHER" id="PTHR24243:SF208">
    <property type="entry name" value="PYROKININ-1 RECEPTOR"/>
    <property type="match status" value="1"/>
</dbReference>
<keyword evidence="3 8" id="KW-1133">Transmembrane helix</keyword>
<organism evidence="10 19">
    <name type="scientific">Rotaria magnacalcarata</name>
    <dbReference type="NCBI Taxonomy" id="392030"/>
    <lineage>
        <taxon>Eukaryota</taxon>
        <taxon>Metazoa</taxon>
        <taxon>Spiralia</taxon>
        <taxon>Gnathifera</taxon>
        <taxon>Rotifera</taxon>
        <taxon>Eurotatoria</taxon>
        <taxon>Bdelloidea</taxon>
        <taxon>Philodinida</taxon>
        <taxon>Philodinidae</taxon>
        <taxon>Rotaria</taxon>
    </lineage>
</organism>
<feature type="transmembrane region" description="Helical" evidence="8">
    <location>
        <begin position="180"/>
        <end position="204"/>
    </location>
</feature>
<evidence type="ECO:0000256" key="4">
    <source>
        <dbReference type="ARBA" id="ARBA00023040"/>
    </source>
</evidence>
<dbReference type="AlphaFoldDB" id="A0A814ECR2"/>
<evidence type="ECO:0000313" key="15">
    <source>
        <dbReference type="EMBL" id="CAF4027601.1"/>
    </source>
</evidence>
<dbReference type="Proteomes" id="UP000663856">
    <property type="component" value="Unassembled WGS sequence"/>
</dbReference>
<evidence type="ECO:0000313" key="18">
    <source>
        <dbReference type="EMBL" id="CAF4096974.1"/>
    </source>
</evidence>
<protein>
    <recommendedName>
        <fullName evidence="9">G-protein coupled receptors family 1 profile domain-containing protein</fullName>
    </recommendedName>
</protein>